<dbReference type="InterPro" id="IPR011527">
    <property type="entry name" value="ABC1_TM_dom"/>
</dbReference>
<evidence type="ECO:0000313" key="6">
    <source>
        <dbReference type="EMBL" id="PIO57050.1"/>
    </source>
</evidence>
<dbReference type="EMBL" id="KZ368026">
    <property type="protein sequence ID" value="PIO57050.1"/>
    <property type="molecule type" value="Genomic_DNA"/>
</dbReference>
<keyword evidence="1 4" id="KW-0812">Transmembrane</keyword>
<feature type="transmembrane region" description="Helical" evidence="4">
    <location>
        <begin position="42"/>
        <end position="64"/>
    </location>
</feature>
<protein>
    <recommendedName>
        <fullName evidence="5">ABC transmembrane type-1 domain-containing protein</fullName>
    </recommendedName>
</protein>
<dbReference type="SUPFAM" id="SSF90123">
    <property type="entry name" value="ABC transporter transmembrane region"/>
    <property type="match status" value="1"/>
</dbReference>
<dbReference type="Pfam" id="PF00664">
    <property type="entry name" value="ABC_membrane"/>
    <property type="match status" value="1"/>
</dbReference>
<sequence length="84" mass="9211">MYAAMKLVHRQCAERGALIFAAMKESFNIARIQDGMGDKMGLLIRGFAMFFSSITACCAINWQITLISLTMGPIAAMTMAMLGR</sequence>
<evidence type="ECO:0000256" key="3">
    <source>
        <dbReference type="ARBA" id="ARBA00023136"/>
    </source>
</evidence>
<evidence type="ECO:0000256" key="2">
    <source>
        <dbReference type="ARBA" id="ARBA00022989"/>
    </source>
</evidence>
<evidence type="ECO:0000313" key="7">
    <source>
        <dbReference type="Proteomes" id="UP000230423"/>
    </source>
</evidence>
<gene>
    <name evidence="6" type="ORF">TELCIR_21547</name>
</gene>
<organism evidence="6 7">
    <name type="scientific">Teladorsagia circumcincta</name>
    <name type="common">Brown stomach worm</name>
    <name type="synonym">Ostertagia circumcincta</name>
    <dbReference type="NCBI Taxonomy" id="45464"/>
    <lineage>
        <taxon>Eukaryota</taxon>
        <taxon>Metazoa</taxon>
        <taxon>Ecdysozoa</taxon>
        <taxon>Nematoda</taxon>
        <taxon>Chromadorea</taxon>
        <taxon>Rhabditida</taxon>
        <taxon>Rhabditina</taxon>
        <taxon>Rhabditomorpha</taxon>
        <taxon>Strongyloidea</taxon>
        <taxon>Trichostrongylidae</taxon>
        <taxon>Teladorsagia</taxon>
    </lineage>
</organism>
<dbReference type="GO" id="GO:0140359">
    <property type="term" value="F:ABC-type transporter activity"/>
    <property type="evidence" value="ECO:0007669"/>
    <property type="project" value="InterPro"/>
</dbReference>
<dbReference type="GO" id="GO:0016020">
    <property type="term" value="C:membrane"/>
    <property type="evidence" value="ECO:0007669"/>
    <property type="project" value="InterPro"/>
</dbReference>
<evidence type="ECO:0000259" key="5">
    <source>
        <dbReference type="PROSITE" id="PS50929"/>
    </source>
</evidence>
<evidence type="ECO:0000256" key="4">
    <source>
        <dbReference type="SAM" id="Phobius"/>
    </source>
</evidence>
<dbReference type="GO" id="GO:0005524">
    <property type="term" value="F:ATP binding"/>
    <property type="evidence" value="ECO:0007669"/>
    <property type="project" value="InterPro"/>
</dbReference>
<keyword evidence="2 4" id="KW-1133">Transmembrane helix</keyword>
<dbReference type="AlphaFoldDB" id="A0A2G9TI81"/>
<feature type="non-terminal residue" evidence="6">
    <location>
        <position position="84"/>
    </location>
</feature>
<reference evidence="6 7" key="1">
    <citation type="submission" date="2015-09" db="EMBL/GenBank/DDBJ databases">
        <title>Draft genome of the parasitic nematode Teladorsagia circumcincta isolate WARC Sus (inbred).</title>
        <authorList>
            <person name="Mitreva M."/>
        </authorList>
    </citation>
    <scope>NUCLEOTIDE SEQUENCE [LARGE SCALE GENOMIC DNA]</scope>
    <source>
        <strain evidence="6 7">S</strain>
    </source>
</reference>
<feature type="domain" description="ABC transmembrane type-1" evidence="5">
    <location>
        <begin position="29"/>
        <end position="84"/>
    </location>
</feature>
<keyword evidence="7" id="KW-1185">Reference proteome</keyword>
<dbReference type="OrthoDB" id="5872295at2759"/>
<dbReference type="InterPro" id="IPR036640">
    <property type="entry name" value="ABC1_TM_sf"/>
</dbReference>
<name>A0A2G9TI81_TELCI</name>
<proteinExistence type="predicted"/>
<evidence type="ECO:0000256" key="1">
    <source>
        <dbReference type="ARBA" id="ARBA00022692"/>
    </source>
</evidence>
<dbReference type="PROSITE" id="PS50929">
    <property type="entry name" value="ABC_TM1F"/>
    <property type="match status" value="1"/>
</dbReference>
<dbReference type="Gene3D" id="1.20.1560.10">
    <property type="entry name" value="ABC transporter type 1, transmembrane domain"/>
    <property type="match status" value="1"/>
</dbReference>
<dbReference type="Proteomes" id="UP000230423">
    <property type="component" value="Unassembled WGS sequence"/>
</dbReference>
<accession>A0A2G9TI81</accession>
<keyword evidence="3 4" id="KW-0472">Membrane</keyword>